<dbReference type="EMBL" id="NVUL01000055">
    <property type="protein sequence ID" value="PCI76595.1"/>
    <property type="molecule type" value="Genomic_DNA"/>
</dbReference>
<dbReference type="SUPFAM" id="SSF47781">
    <property type="entry name" value="RuvA domain 2-like"/>
    <property type="match status" value="1"/>
</dbReference>
<keyword evidence="3" id="KW-0378">Hydrolase</keyword>
<organism evidence="8 9">
    <name type="scientific">SAR86 cluster bacterium</name>
    <dbReference type="NCBI Taxonomy" id="2030880"/>
    <lineage>
        <taxon>Bacteria</taxon>
        <taxon>Pseudomonadati</taxon>
        <taxon>Pseudomonadota</taxon>
        <taxon>Gammaproteobacteria</taxon>
        <taxon>SAR86 cluster</taxon>
    </lineage>
</organism>
<dbReference type="InterPro" id="IPR025657">
    <property type="entry name" value="RadC_JAB"/>
</dbReference>
<reference evidence="9" key="1">
    <citation type="submission" date="2017-08" db="EMBL/GenBank/DDBJ databases">
        <title>A dynamic microbial community with high functional redundancy inhabits the cold, oxic subseafloor aquifer.</title>
        <authorList>
            <person name="Tully B.J."/>
            <person name="Wheat C.G."/>
            <person name="Glazer B.T."/>
            <person name="Huber J.A."/>
        </authorList>
    </citation>
    <scope>NUCLEOTIDE SEQUENCE [LARGE SCALE GENOMIC DNA]</scope>
</reference>
<keyword evidence="1" id="KW-0645">Protease</keyword>
<gene>
    <name evidence="8" type="ORF">COB20_10165</name>
</gene>
<name>A0A2A4X3G6_9GAMM</name>
<accession>A0A2A4X3G6</accession>
<evidence type="ECO:0000256" key="6">
    <source>
        <dbReference type="RuleBase" id="RU003797"/>
    </source>
</evidence>
<evidence type="ECO:0000256" key="4">
    <source>
        <dbReference type="ARBA" id="ARBA00022833"/>
    </source>
</evidence>
<dbReference type="Gene3D" id="3.40.140.10">
    <property type="entry name" value="Cytidine Deaminase, domain 2"/>
    <property type="match status" value="1"/>
</dbReference>
<dbReference type="PROSITE" id="PS01302">
    <property type="entry name" value="UPF0758"/>
    <property type="match status" value="1"/>
</dbReference>
<keyword evidence="2" id="KW-0479">Metal-binding</keyword>
<dbReference type="PANTHER" id="PTHR30471:SF3">
    <property type="entry name" value="UPF0758 PROTEIN YEES-RELATED"/>
    <property type="match status" value="1"/>
</dbReference>
<dbReference type="GO" id="GO:0006508">
    <property type="term" value="P:proteolysis"/>
    <property type="evidence" value="ECO:0007669"/>
    <property type="project" value="UniProtKB-KW"/>
</dbReference>
<proteinExistence type="inferred from homology"/>
<dbReference type="NCBIfam" id="TIGR00608">
    <property type="entry name" value="radc"/>
    <property type="match status" value="1"/>
</dbReference>
<dbReference type="GO" id="GO:0046872">
    <property type="term" value="F:metal ion binding"/>
    <property type="evidence" value="ECO:0007669"/>
    <property type="project" value="UniProtKB-KW"/>
</dbReference>
<keyword evidence="5" id="KW-0482">Metalloprotease</keyword>
<dbReference type="CDD" id="cd08071">
    <property type="entry name" value="MPN_DUF2466"/>
    <property type="match status" value="1"/>
</dbReference>
<sequence>MSMAGWPQGERPREKLFNKGADSLSDAELLAVMLQTGTRGRTSLDIARGMLSRYGGLVGLLAADHASLTENPGIGAAKAARFVAMKELSQRHMLEGIQSKDILTSSQATRDYLRAKFRDCQSEIFSCLFLNNQHHVVKLEELFRGTIDGAAVYPREVVKRCLYHNAAAVILAHNHPSGIAEPSQADIAITNKLRIALETIDVRVLDHLVIGNSIVVSFAERGLL</sequence>
<dbReference type="InterPro" id="IPR037518">
    <property type="entry name" value="MPN"/>
</dbReference>
<dbReference type="AlphaFoldDB" id="A0A2A4X3G6"/>
<dbReference type="InterPro" id="IPR001405">
    <property type="entry name" value="UPF0758"/>
</dbReference>
<comment type="similarity">
    <text evidence="6">Belongs to the UPF0758 family.</text>
</comment>
<dbReference type="Pfam" id="PF04002">
    <property type="entry name" value="RadC"/>
    <property type="match status" value="1"/>
</dbReference>
<dbReference type="NCBIfam" id="NF000642">
    <property type="entry name" value="PRK00024.1"/>
    <property type="match status" value="1"/>
</dbReference>
<evidence type="ECO:0000256" key="3">
    <source>
        <dbReference type="ARBA" id="ARBA00022801"/>
    </source>
</evidence>
<dbReference type="Proteomes" id="UP000218767">
    <property type="component" value="Unassembled WGS sequence"/>
</dbReference>
<evidence type="ECO:0000313" key="9">
    <source>
        <dbReference type="Proteomes" id="UP000218767"/>
    </source>
</evidence>
<keyword evidence="4" id="KW-0862">Zinc</keyword>
<dbReference type="Pfam" id="PF20582">
    <property type="entry name" value="UPF0758_N"/>
    <property type="match status" value="1"/>
</dbReference>
<dbReference type="InterPro" id="IPR046778">
    <property type="entry name" value="UPF0758_N"/>
</dbReference>
<evidence type="ECO:0000259" key="7">
    <source>
        <dbReference type="PROSITE" id="PS50249"/>
    </source>
</evidence>
<dbReference type="InterPro" id="IPR010994">
    <property type="entry name" value="RuvA_2-like"/>
</dbReference>
<evidence type="ECO:0000256" key="1">
    <source>
        <dbReference type="ARBA" id="ARBA00022670"/>
    </source>
</evidence>
<dbReference type="PROSITE" id="PS50249">
    <property type="entry name" value="MPN"/>
    <property type="match status" value="1"/>
</dbReference>
<evidence type="ECO:0000256" key="5">
    <source>
        <dbReference type="ARBA" id="ARBA00023049"/>
    </source>
</evidence>
<protein>
    <recommendedName>
        <fullName evidence="7">MPN domain-containing protein</fullName>
    </recommendedName>
</protein>
<dbReference type="InterPro" id="IPR020891">
    <property type="entry name" value="UPF0758_CS"/>
</dbReference>
<evidence type="ECO:0000313" key="8">
    <source>
        <dbReference type="EMBL" id="PCI76595.1"/>
    </source>
</evidence>
<feature type="domain" description="MPN" evidence="7">
    <location>
        <begin position="102"/>
        <end position="224"/>
    </location>
</feature>
<comment type="caution">
    <text evidence="8">The sequence shown here is derived from an EMBL/GenBank/DDBJ whole genome shotgun (WGS) entry which is preliminary data.</text>
</comment>
<dbReference type="GO" id="GO:0008237">
    <property type="term" value="F:metallopeptidase activity"/>
    <property type="evidence" value="ECO:0007669"/>
    <property type="project" value="UniProtKB-KW"/>
</dbReference>
<dbReference type="PANTHER" id="PTHR30471">
    <property type="entry name" value="DNA REPAIR PROTEIN RADC"/>
    <property type="match status" value="1"/>
</dbReference>
<evidence type="ECO:0000256" key="2">
    <source>
        <dbReference type="ARBA" id="ARBA00022723"/>
    </source>
</evidence>